<protein>
    <submittedName>
        <fullName evidence="2">Uncharacterized protein</fullName>
    </submittedName>
</protein>
<feature type="transmembrane region" description="Helical" evidence="1">
    <location>
        <begin position="119"/>
        <end position="137"/>
    </location>
</feature>
<keyword evidence="1" id="KW-0472">Membrane</keyword>
<sequence length="158" mass="18053">MLACLRHASKVPLVHRYGASCVSVRNCYDPRNRISGAYNPNLRRKASSIALQGNPLFMTRAAFDEQMKLIRAQDVGSDYGVKATPIQRYLLLATKMYKTFDDIPRYVRSGTMNRMHDRMRILGTSLAALGFFVLFYHCHRANVGRVMRDRDAGRKIHS</sequence>
<dbReference type="Proteomes" id="UP000053660">
    <property type="component" value="Unassembled WGS sequence"/>
</dbReference>
<evidence type="ECO:0000313" key="2">
    <source>
        <dbReference type="EMBL" id="KHJ91443.1"/>
    </source>
</evidence>
<accession>A0A0B1T1K3</accession>
<dbReference type="EMBL" id="KN552062">
    <property type="protein sequence ID" value="KHJ91443.1"/>
    <property type="molecule type" value="Genomic_DNA"/>
</dbReference>
<keyword evidence="1" id="KW-0812">Transmembrane</keyword>
<keyword evidence="1" id="KW-1133">Transmembrane helix</keyword>
<gene>
    <name evidence="2" type="ORF">OESDEN_08697</name>
</gene>
<organism evidence="2 3">
    <name type="scientific">Oesophagostomum dentatum</name>
    <name type="common">Nodular worm</name>
    <dbReference type="NCBI Taxonomy" id="61180"/>
    <lineage>
        <taxon>Eukaryota</taxon>
        <taxon>Metazoa</taxon>
        <taxon>Ecdysozoa</taxon>
        <taxon>Nematoda</taxon>
        <taxon>Chromadorea</taxon>
        <taxon>Rhabditida</taxon>
        <taxon>Rhabditina</taxon>
        <taxon>Rhabditomorpha</taxon>
        <taxon>Strongyloidea</taxon>
        <taxon>Strongylidae</taxon>
        <taxon>Oesophagostomum</taxon>
    </lineage>
</organism>
<keyword evidence="3" id="KW-1185">Reference proteome</keyword>
<evidence type="ECO:0000256" key="1">
    <source>
        <dbReference type="SAM" id="Phobius"/>
    </source>
</evidence>
<proteinExistence type="predicted"/>
<evidence type="ECO:0000313" key="3">
    <source>
        <dbReference type="Proteomes" id="UP000053660"/>
    </source>
</evidence>
<dbReference type="AlphaFoldDB" id="A0A0B1T1K3"/>
<dbReference type="OrthoDB" id="8193498at2759"/>
<name>A0A0B1T1K3_OESDE</name>
<reference evidence="2 3" key="1">
    <citation type="submission" date="2014-03" db="EMBL/GenBank/DDBJ databases">
        <title>Draft genome of the hookworm Oesophagostomum dentatum.</title>
        <authorList>
            <person name="Mitreva M."/>
        </authorList>
    </citation>
    <scope>NUCLEOTIDE SEQUENCE [LARGE SCALE GENOMIC DNA]</scope>
    <source>
        <strain evidence="2 3">OD-Hann</strain>
    </source>
</reference>